<evidence type="ECO:0000313" key="7">
    <source>
        <dbReference type="EMBL" id="KAJ8427012.1"/>
    </source>
</evidence>
<evidence type="ECO:0000256" key="1">
    <source>
        <dbReference type="ARBA" id="ARBA00004479"/>
    </source>
</evidence>
<dbReference type="AlphaFoldDB" id="A0A9Q1GSN8"/>
<dbReference type="Gene3D" id="3.80.10.10">
    <property type="entry name" value="Ribonuclease Inhibitor"/>
    <property type="match status" value="2"/>
</dbReference>
<comment type="subcellular location">
    <subcellularLocation>
        <location evidence="1">Membrane</location>
        <topology evidence="1">Single-pass type I membrane protein</topology>
    </subcellularLocation>
</comment>
<organism evidence="7 8">
    <name type="scientific">Carnegiea gigantea</name>
    <dbReference type="NCBI Taxonomy" id="171969"/>
    <lineage>
        <taxon>Eukaryota</taxon>
        <taxon>Viridiplantae</taxon>
        <taxon>Streptophyta</taxon>
        <taxon>Embryophyta</taxon>
        <taxon>Tracheophyta</taxon>
        <taxon>Spermatophyta</taxon>
        <taxon>Magnoliopsida</taxon>
        <taxon>eudicotyledons</taxon>
        <taxon>Gunneridae</taxon>
        <taxon>Pentapetalae</taxon>
        <taxon>Caryophyllales</taxon>
        <taxon>Cactineae</taxon>
        <taxon>Cactaceae</taxon>
        <taxon>Cactoideae</taxon>
        <taxon>Echinocereeae</taxon>
        <taxon>Carnegiea</taxon>
    </lineage>
</organism>
<dbReference type="PANTHER" id="PTHR48063">
    <property type="entry name" value="LRR RECEPTOR-LIKE KINASE"/>
    <property type="match status" value="1"/>
</dbReference>
<dbReference type="InterPro" id="IPR046956">
    <property type="entry name" value="RLP23-like"/>
</dbReference>
<evidence type="ECO:0000313" key="8">
    <source>
        <dbReference type="Proteomes" id="UP001153076"/>
    </source>
</evidence>
<dbReference type="InterPro" id="IPR032675">
    <property type="entry name" value="LRR_dom_sf"/>
</dbReference>
<keyword evidence="8" id="KW-1185">Reference proteome</keyword>
<evidence type="ECO:0000256" key="3">
    <source>
        <dbReference type="ARBA" id="ARBA00022729"/>
    </source>
</evidence>
<keyword evidence="2" id="KW-0812">Transmembrane</keyword>
<dbReference type="Proteomes" id="UP001153076">
    <property type="component" value="Unassembled WGS sequence"/>
</dbReference>
<gene>
    <name evidence="7" type="ORF">Cgig2_013330</name>
</gene>
<evidence type="ECO:0000256" key="2">
    <source>
        <dbReference type="ARBA" id="ARBA00022692"/>
    </source>
</evidence>
<accession>A0A9Q1GSN8</accession>
<dbReference type="PANTHER" id="PTHR48063:SF90">
    <property type="entry name" value="OS11G0565920 PROTEIN"/>
    <property type="match status" value="1"/>
</dbReference>
<evidence type="ECO:0000256" key="6">
    <source>
        <dbReference type="ARBA" id="ARBA00023180"/>
    </source>
</evidence>
<evidence type="ECO:0000256" key="4">
    <source>
        <dbReference type="ARBA" id="ARBA00022989"/>
    </source>
</evidence>
<dbReference type="SUPFAM" id="SSF52058">
    <property type="entry name" value="L domain-like"/>
    <property type="match status" value="1"/>
</dbReference>
<proteinExistence type="predicted"/>
<dbReference type="GO" id="GO:0016020">
    <property type="term" value="C:membrane"/>
    <property type="evidence" value="ECO:0007669"/>
    <property type="project" value="UniProtKB-SubCell"/>
</dbReference>
<name>A0A9Q1GSN8_9CARY</name>
<comment type="caution">
    <text evidence="7">The sequence shown here is derived from an EMBL/GenBank/DDBJ whole genome shotgun (WGS) entry which is preliminary data.</text>
</comment>
<reference evidence="7" key="1">
    <citation type="submission" date="2022-04" db="EMBL/GenBank/DDBJ databases">
        <title>Carnegiea gigantea Genome sequencing and assembly v2.</title>
        <authorList>
            <person name="Copetti D."/>
            <person name="Sanderson M.J."/>
            <person name="Burquez A."/>
            <person name="Wojciechowski M.F."/>
        </authorList>
    </citation>
    <scope>NUCLEOTIDE SEQUENCE</scope>
    <source>
        <strain evidence="7">SGP5-SGP5p</strain>
        <tissue evidence="7">Aerial part</tissue>
    </source>
</reference>
<keyword evidence="4" id="KW-1133">Transmembrane helix</keyword>
<dbReference type="EMBL" id="JAKOGI010001200">
    <property type="protein sequence ID" value="KAJ8427012.1"/>
    <property type="molecule type" value="Genomic_DNA"/>
</dbReference>
<keyword evidence="5" id="KW-0472">Membrane</keyword>
<keyword evidence="6" id="KW-0325">Glycoprotein</keyword>
<sequence length="234" mass="25808">MNSLKGTLSSSHFSNISNLIDVDLSHDPEYVVSISANFVRPFQLYYIDLWLSNLGSLFPSSLSNVQELDMSENMIHGKIADTSISLQVFPEIDLSLDNDLYGSYLSPLVCSCNSNNFICSTIAFAENLSYNSLTGQLSHCIENHFDSNLVALILQKNNFIGGLGLIFKPLSIVETSNLDLSSDCFSGSIPRCIYNLTAMSSSSFPPGLAVTIPTHANMFGEWSCYGAEWLMRKR</sequence>
<keyword evidence="3" id="KW-0732">Signal</keyword>
<protein>
    <submittedName>
        <fullName evidence="7">Uncharacterized protein</fullName>
    </submittedName>
</protein>
<evidence type="ECO:0000256" key="5">
    <source>
        <dbReference type="ARBA" id="ARBA00023136"/>
    </source>
</evidence>